<dbReference type="SUPFAM" id="SSF53335">
    <property type="entry name" value="S-adenosyl-L-methionine-dependent methyltransferases"/>
    <property type="match status" value="2"/>
</dbReference>
<dbReference type="Proteomes" id="UP000434582">
    <property type="component" value="Unassembled WGS sequence"/>
</dbReference>
<evidence type="ECO:0000313" key="5">
    <source>
        <dbReference type="Proteomes" id="UP000434582"/>
    </source>
</evidence>
<name>A0A7X2D4A4_9PROT</name>
<dbReference type="InterPro" id="IPR029063">
    <property type="entry name" value="SAM-dependent_MTases_sf"/>
</dbReference>
<evidence type="ECO:0000256" key="2">
    <source>
        <dbReference type="SAM" id="MobiDB-lite"/>
    </source>
</evidence>
<dbReference type="Pfam" id="PF05050">
    <property type="entry name" value="Methyltransf_21"/>
    <property type="match status" value="1"/>
</dbReference>
<feature type="compositionally biased region" description="Pro residues" evidence="2">
    <location>
        <begin position="977"/>
        <end position="997"/>
    </location>
</feature>
<dbReference type="Gene3D" id="3.40.50.2000">
    <property type="entry name" value="Glycogen Phosphorylase B"/>
    <property type="match status" value="1"/>
</dbReference>
<comment type="caution">
    <text evidence="4">The sequence shown here is derived from an EMBL/GenBank/DDBJ whole genome shotgun (WGS) entry which is preliminary data.</text>
</comment>
<dbReference type="PANTHER" id="PTHR34203:SF15">
    <property type="entry name" value="SLL1173 PROTEIN"/>
    <property type="match status" value="1"/>
</dbReference>
<keyword evidence="4" id="KW-0808">Transferase</keyword>
<evidence type="ECO:0000259" key="3">
    <source>
        <dbReference type="Pfam" id="PF05050"/>
    </source>
</evidence>
<sequence length="1496" mass="159703">MTGAAGAIHRPDNAAGTDPEAEAAALIARLPADLRAPIFLPTERVDPAARAAGLRRVVSLYEGRWQAEHRPRLAALRDRHRGDRHQGGRVFVLGNGPSLGRIDLDALAGQVTIGVNGLFLAFPKTRFRPTYYLVEDHLVAEDRAAALNTLPAGITRLFPLTLAYCLDEGPDVLWFDHRPRPGWPDRFDVSLDALARTYAGCTVAFTAIQLAVFLGAREIVLLGIDLDYALPADVQRTGGDQGPGVLDMASDDPNHFHPDYFGKGNRWHDPQVENMACAFATARDVLGGMGVRLVNATPGGRLNLVPRIPLDRVLADDTAPAPRLLVLDLTPIGSLSATGQVKAALLAPWAGGRRLAITPDATPDRFTVHHPDGTVEADLDAPTAAARARAFAPEAVSYRPQPTRGHLHPLALDLIEGLNAPLVLHLMDDWPALLARTQPLAAQVWAEDLGWLARRAAVRLAIGASMAAAFRDRYGGGAWHALANGIAPEDWPPRETPPGAGVHAGRPLDLLYVGALAEDMNRAAVVDVADAVDALNRAAGRLLVRFAVRVLPPWIAPARALAADRMGVAATRAEGEDPSPYRARLRAADVVLIAYGFDEDSRAHTRHSLANTLPEALASGAAVLGYGPPDQATIAALAGSGAAAMVTTRDADALRAALRRLVETPDEVARMGAAGRALALSDYTLAPRQAALMTWTRQAVAGHARRVLSGDHPRTDGARLDEAALLLALARFQTTAPGRLVDAGAHRGGFLAPFRAAGWRVLAVEPEPSNRAALLDRVGDDAGVIVEPCALSDVPAANVPLYTAPESTGVATLAPFLDSHRETARVPAETLTAVLDRHGIEAVDVLKVDAEGWDAHVLLGLDWARWRPRVVMVEFENRKTLPLGWSMGDLVALLQGRDYRVFISEWHPVVRYGARHDWRRLLPWPPGDADPLPEADGWGNLIAVHPDAGLPDDDALAGMVRAALTLDPRPEVTQDLDPPPPPAEAAPPAPEVPPPDPVWRRGRRLAGEMAGVLGGWRTPLAVAVVAGAGAAPALPLPWSFLVASGTMAGALGFVAYGHVRGRRMELLERHADARRLEAKFKRHVGWLRDDLAGLDGRLTESLEAARTDLFAALDTARTAETHAREAADRHLEAALSRQQERLRSALVEALAATNDRMGEVEGRLAETERDTDGLADALDDRLNTLRAEMDRAGAEAARAAARGDRETAAALRAALTEQRQDLTAGLAALRARVDGADRDLDRAGLAGIARVRPFSRTVTDADLDRLRAHWLPALGLPDTDPRALSALAERLRGLESRTGARLACSLPAAVLRALAARASPGPDLRAIEVGVLFGLGLAVLAMGAEGPGRRLRLLGIDPLDGGSYGAPDDPVTGARVTEAAVRATLSHAGVPRRALTLIRRPSEHPLALARTRRWAGRGGIGLLVLDGRHDRAGLSDDWRAYAPLLRPGGLAVIDDADAEAWPDVAPFVWEDAAATPGFRLLGIDWHTAVLRRESGA</sequence>
<evidence type="ECO:0000313" key="4">
    <source>
        <dbReference type="EMBL" id="MQX36427.1"/>
    </source>
</evidence>
<gene>
    <name evidence="4" type="ORF">GHC57_07845</name>
</gene>
<feature type="region of interest" description="Disordered" evidence="2">
    <location>
        <begin position="969"/>
        <end position="1000"/>
    </location>
</feature>
<dbReference type="InterPro" id="IPR052514">
    <property type="entry name" value="SAM-dependent_MTase"/>
</dbReference>
<keyword evidence="1" id="KW-0175">Coiled coil</keyword>
<dbReference type="EMBL" id="WIVE01000019">
    <property type="protein sequence ID" value="MQX36427.1"/>
    <property type="molecule type" value="Genomic_DNA"/>
</dbReference>
<dbReference type="GO" id="GO:0008168">
    <property type="term" value="F:methyltransferase activity"/>
    <property type="evidence" value="ECO:0007669"/>
    <property type="project" value="UniProtKB-KW"/>
</dbReference>
<reference evidence="4 5" key="1">
    <citation type="submission" date="2019-10" db="EMBL/GenBank/DDBJ databases">
        <title>Draft whole-genome sequence of the purple nonsulfur photosynthetic bacterium Roseospira navarrensis DSM 15114.</title>
        <authorList>
            <person name="Kyndt J.A."/>
            <person name="Meyer T.E."/>
        </authorList>
    </citation>
    <scope>NUCLEOTIDE SEQUENCE [LARGE SCALE GENOMIC DNA]</scope>
    <source>
        <strain evidence="4 5">DSM 15114</strain>
    </source>
</reference>
<accession>A0A7X2D4A4</accession>
<dbReference type="Gene3D" id="3.40.50.150">
    <property type="entry name" value="Vaccinia Virus protein VP39"/>
    <property type="match status" value="2"/>
</dbReference>
<evidence type="ECO:0000256" key="1">
    <source>
        <dbReference type="SAM" id="Coils"/>
    </source>
</evidence>
<dbReference type="RefSeq" id="WP_153342923.1">
    <property type="nucleotide sequence ID" value="NZ_WIVE01000019.1"/>
</dbReference>
<protein>
    <submittedName>
        <fullName evidence="4">FkbM family methyltransferase</fullName>
    </submittedName>
</protein>
<keyword evidence="5" id="KW-1185">Reference proteome</keyword>
<organism evidence="4 5">
    <name type="scientific">Roseospira navarrensis</name>
    <dbReference type="NCBI Taxonomy" id="140058"/>
    <lineage>
        <taxon>Bacteria</taxon>
        <taxon>Pseudomonadati</taxon>
        <taxon>Pseudomonadota</taxon>
        <taxon>Alphaproteobacteria</taxon>
        <taxon>Rhodospirillales</taxon>
        <taxon>Rhodospirillaceae</taxon>
        <taxon>Roseospira</taxon>
    </lineage>
</organism>
<dbReference type="OrthoDB" id="8445658at2"/>
<feature type="region of interest" description="Disordered" evidence="2">
    <location>
        <begin position="1"/>
        <end position="20"/>
    </location>
</feature>
<dbReference type="Pfam" id="PF13578">
    <property type="entry name" value="Methyltransf_24"/>
    <property type="match status" value="1"/>
</dbReference>
<dbReference type="NCBIfam" id="TIGR01444">
    <property type="entry name" value="fkbM_fam"/>
    <property type="match status" value="1"/>
</dbReference>
<feature type="coiled-coil region" evidence="1">
    <location>
        <begin position="1150"/>
        <end position="1232"/>
    </location>
</feature>
<keyword evidence="4" id="KW-0489">Methyltransferase</keyword>
<proteinExistence type="predicted"/>
<feature type="domain" description="Methyltransferase FkbM" evidence="3">
    <location>
        <begin position="742"/>
        <end position="901"/>
    </location>
</feature>
<dbReference type="SUPFAM" id="SSF53756">
    <property type="entry name" value="UDP-Glycosyltransferase/glycogen phosphorylase"/>
    <property type="match status" value="1"/>
</dbReference>
<dbReference type="PANTHER" id="PTHR34203">
    <property type="entry name" value="METHYLTRANSFERASE, FKBM FAMILY PROTEIN"/>
    <property type="match status" value="1"/>
</dbReference>
<dbReference type="GO" id="GO:0032259">
    <property type="term" value="P:methylation"/>
    <property type="evidence" value="ECO:0007669"/>
    <property type="project" value="UniProtKB-KW"/>
</dbReference>
<dbReference type="InterPro" id="IPR006342">
    <property type="entry name" value="FkbM_mtfrase"/>
</dbReference>